<dbReference type="RefSeq" id="WP_311635538.1">
    <property type="nucleotide sequence ID" value="NZ_JAVRFF010000017.1"/>
</dbReference>
<evidence type="ECO:0000256" key="4">
    <source>
        <dbReference type="ARBA" id="ARBA00022679"/>
    </source>
</evidence>
<accession>A0ABU2ULM9</accession>
<reference evidence="9" key="1">
    <citation type="submission" date="2024-05" db="EMBL/GenBank/DDBJ databases">
        <title>30 novel species of actinomycetes from the DSMZ collection.</title>
        <authorList>
            <person name="Nouioui I."/>
        </authorList>
    </citation>
    <scope>NUCLEOTIDE SEQUENCE</scope>
    <source>
        <strain evidence="9">DSM 41014</strain>
    </source>
</reference>
<keyword evidence="9" id="KW-0547">Nucleotide-binding</keyword>
<evidence type="ECO:0000256" key="7">
    <source>
        <dbReference type="SAM" id="Phobius"/>
    </source>
</evidence>
<evidence type="ECO:0000259" key="8">
    <source>
        <dbReference type="SMART" id="SM00387"/>
    </source>
</evidence>
<feature type="compositionally biased region" description="Basic and acidic residues" evidence="6">
    <location>
        <begin position="511"/>
        <end position="527"/>
    </location>
</feature>
<feature type="compositionally biased region" description="Pro residues" evidence="6">
    <location>
        <begin position="150"/>
        <end position="163"/>
    </location>
</feature>
<dbReference type="EMBL" id="JAVRFF010000017">
    <property type="protein sequence ID" value="MDT0473757.1"/>
    <property type="molecule type" value="Genomic_DNA"/>
</dbReference>
<gene>
    <name evidence="9" type="ORF">RM863_16630</name>
</gene>
<feature type="compositionally biased region" description="Low complexity" evidence="6">
    <location>
        <begin position="164"/>
        <end position="175"/>
    </location>
</feature>
<keyword evidence="7" id="KW-1133">Transmembrane helix</keyword>
<feature type="transmembrane region" description="Helical" evidence="7">
    <location>
        <begin position="58"/>
        <end position="79"/>
    </location>
</feature>
<keyword evidence="4" id="KW-0808">Transferase</keyword>
<dbReference type="PANTHER" id="PTHR45436">
    <property type="entry name" value="SENSOR HISTIDINE KINASE YKOH"/>
    <property type="match status" value="1"/>
</dbReference>
<keyword evidence="7" id="KW-0812">Transmembrane</keyword>
<evidence type="ECO:0000256" key="1">
    <source>
        <dbReference type="ARBA" id="ARBA00000085"/>
    </source>
</evidence>
<organism evidence="9 10">
    <name type="scientific">Streptomyces hintoniae</name>
    <dbReference type="NCBI Taxonomy" id="3075521"/>
    <lineage>
        <taxon>Bacteria</taxon>
        <taxon>Bacillati</taxon>
        <taxon>Actinomycetota</taxon>
        <taxon>Actinomycetes</taxon>
        <taxon>Kitasatosporales</taxon>
        <taxon>Streptomycetaceae</taxon>
        <taxon>Streptomyces</taxon>
    </lineage>
</organism>
<dbReference type="Proteomes" id="UP001180489">
    <property type="component" value="Unassembled WGS sequence"/>
</dbReference>
<comment type="caution">
    <text evidence="9">The sequence shown here is derived from an EMBL/GenBank/DDBJ whole genome shotgun (WGS) entry which is preliminary data.</text>
</comment>
<feature type="domain" description="Histidine kinase/HSP90-like ATPase" evidence="8">
    <location>
        <begin position="318"/>
        <end position="431"/>
    </location>
</feature>
<feature type="compositionally biased region" description="Pro residues" evidence="6">
    <location>
        <begin position="480"/>
        <end position="490"/>
    </location>
</feature>
<feature type="compositionally biased region" description="Low complexity" evidence="6">
    <location>
        <begin position="541"/>
        <end position="554"/>
    </location>
</feature>
<evidence type="ECO:0000256" key="3">
    <source>
        <dbReference type="ARBA" id="ARBA00022553"/>
    </source>
</evidence>
<proteinExistence type="predicted"/>
<dbReference type="InterPro" id="IPR003594">
    <property type="entry name" value="HATPase_dom"/>
</dbReference>
<keyword evidence="3" id="KW-0597">Phosphoprotein</keyword>
<keyword evidence="7" id="KW-0472">Membrane</keyword>
<feature type="region of interest" description="Disordered" evidence="6">
    <location>
        <begin position="1"/>
        <end position="20"/>
    </location>
</feature>
<sequence>MPARVSPARPAALHRAPRRTTSLERTLRHQVHAPVVIPVVAQAVLLVAAAIASTTTRLPAGTLLAAVAVGGFLAALTAAHRARTAVTSLRRTFDDLREADLATITEAAHTLDRSVRRAVRDLCERDQPPAPEGPGAPTPERHDRPASEHPAPPVPGSAPPPVPENAAAPALDGAAPSRSGDPAERVVRLLDGLRGDATTALARVRDDAPNEIVRHLQRHVTQRQLTTVGRALHALSAVQWLTDEPVLLDEIYRVDHLVTRMRRLVETRAVLSAEPLRRGRRPVDVTTVLRGAVSEATQYPRAIVEGGPDGTDLALPGHVGPDLAHLLAELVDNACDNSDPATLVHLRARRVEGGLAIEVEDRAAPMSPQRRARLNALLREPEGPDAGEQVRKGQLGLLTVARIARRHGVRVHLLANASDGTTALVTVPAALLVDAQPPAPVRIPLPLRSVGPGPDLLSGRSGRTVPPVLPRPLRSSHHPAPQPPPAPADVPLPRRTPSRPVDGAGSAGNPGRKDLAAAFRRDLRATDAEADGASVLPLAPPGDAGQDAAPAPHR</sequence>
<dbReference type="SMART" id="SM00387">
    <property type="entry name" value="HATPase_c"/>
    <property type="match status" value="1"/>
</dbReference>
<dbReference type="Pfam" id="PF02518">
    <property type="entry name" value="HATPase_c"/>
    <property type="match status" value="1"/>
</dbReference>
<comment type="catalytic activity">
    <reaction evidence="1">
        <text>ATP + protein L-histidine = ADP + protein N-phospho-L-histidine.</text>
        <dbReference type="EC" id="2.7.13.3"/>
    </reaction>
</comment>
<name>A0ABU2ULM9_9ACTN</name>
<feature type="compositionally biased region" description="Pro residues" evidence="6">
    <location>
        <begin position="128"/>
        <end position="137"/>
    </location>
</feature>
<dbReference type="InterPro" id="IPR036890">
    <property type="entry name" value="HATPase_C_sf"/>
</dbReference>
<dbReference type="PANTHER" id="PTHR45436:SF5">
    <property type="entry name" value="SENSOR HISTIDINE KINASE TRCS"/>
    <property type="match status" value="1"/>
</dbReference>
<protein>
    <recommendedName>
        <fullName evidence="2">histidine kinase</fullName>
        <ecNumber evidence="2">2.7.13.3</ecNumber>
    </recommendedName>
</protein>
<dbReference type="Gene3D" id="3.30.565.10">
    <property type="entry name" value="Histidine kinase-like ATPase, C-terminal domain"/>
    <property type="match status" value="1"/>
</dbReference>
<keyword evidence="10" id="KW-1185">Reference proteome</keyword>
<keyword evidence="5" id="KW-0418">Kinase</keyword>
<feature type="transmembrane region" description="Helical" evidence="7">
    <location>
        <begin position="31"/>
        <end position="52"/>
    </location>
</feature>
<feature type="region of interest" description="Disordered" evidence="6">
    <location>
        <begin position="125"/>
        <end position="182"/>
    </location>
</feature>
<evidence type="ECO:0000313" key="9">
    <source>
        <dbReference type="EMBL" id="MDT0473757.1"/>
    </source>
</evidence>
<feature type="region of interest" description="Disordered" evidence="6">
    <location>
        <begin position="441"/>
        <end position="554"/>
    </location>
</feature>
<dbReference type="EC" id="2.7.13.3" evidence="2"/>
<dbReference type="InterPro" id="IPR050428">
    <property type="entry name" value="TCS_sensor_his_kinase"/>
</dbReference>
<keyword evidence="9" id="KW-0067">ATP-binding</keyword>
<evidence type="ECO:0000256" key="6">
    <source>
        <dbReference type="SAM" id="MobiDB-lite"/>
    </source>
</evidence>
<dbReference type="SUPFAM" id="SSF55874">
    <property type="entry name" value="ATPase domain of HSP90 chaperone/DNA topoisomerase II/histidine kinase"/>
    <property type="match status" value="1"/>
</dbReference>
<evidence type="ECO:0000313" key="10">
    <source>
        <dbReference type="Proteomes" id="UP001180489"/>
    </source>
</evidence>
<evidence type="ECO:0000256" key="5">
    <source>
        <dbReference type="ARBA" id="ARBA00022777"/>
    </source>
</evidence>
<dbReference type="GO" id="GO:0005524">
    <property type="term" value="F:ATP binding"/>
    <property type="evidence" value="ECO:0007669"/>
    <property type="project" value="UniProtKB-KW"/>
</dbReference>
<evidence type="ECO:0000256" key="2">
    <source>
        <dbReference type="ARBA" id="ARBA00012438"/>
    </source>
</evidence>